<protein>
    <recommendedName>
        <fullName evidence="2">Bacterial mobilisation domain-containing protein</fullName>
    </recommendedName>
</protein>
<dbReference type="InterPro" id="IPR008687">
    <property type="entry name" value="MobC"/>
</dbReference>
<dbReference type="RefSeq" id="WP_344635061.1">
    <property type="nucleotide sequence ID" value="NZ_BAAATR010000003.1"/>
</dbReference>
<keyword evidence="4" id="KW-1185">Reference proteome</keyword>
<sequence length="244" mass="26462">MTDTQYPRGTASESAKERKKSHTVKGLWQRAFGSRAPGGASSTPCPTRGRTRGISAPGVAETAQREGAPGQEVGVEGGPDPDKLLAVQQQILADVRPTETDNESSDHSTADDAAPKNRRCTGTKREERVGPLRFEPEEEPRLRAAATANGYRGLSGFAADVVLAFIAGRFFIDLPLAEERRLIHEFRARVLRQISGIASNVNQIARAFNGGYEPPIDIRRTLDELHGLLTEIAEALRQPANQEG</sequence>
<feature type="compositionally biased region" description="Basic and acidic residues" evidence="1">
    <location>
        <begin position="96"/>
        <end position="115"/>
    </location>
</feature>
<reference evidence="3 4" key="1">
    <citation type="journal article" date="2019" name="Int. J. Syst. Evol. Microbiol.">
        <title>The Global Catalogue of Microorganisms (GCM) 10K type strain sequencing project: providing services to taxonomists for standard genome sequencing and annotation.</title>
        <authorList>
            <consortium name="The Broad Institute Genomics Platform"/>
            <consortium name="The Broad Institute Genome Sequencing Center for Infectious Disease"/>
            <person name="Wu L."/>
            <person name="Ma J."/>
        </authorList>
    </citation>
    <scope>NUCLEOTIDE SEQUENCE [LARGE SCALE GENOMIC DNA]</scope>
    <source>
        <strain evidence="3 4">JCM 7356</strain>
    </source>
</reference>
<feature type="region of interest" description="Disordered" evidence="1">
    <location>
        <begin position="96"/>
        <end position="128"/>
    </location>
</feature>
<dbReference type="Proteomes" id="UP001500305">
    <property type="component" value="Unassembled WGS sequence"/>
</dbReference>
<evidence type="ECO:0000256" key="1">
    <source>
        <dbReference type="SAM" id="MobiDB-lite"/>
    </source>
</evidence>
<feature type="compositionally biased region" description="Polar residues" evidence="1">
    <location>
        <begin position="1"/>
        <end position="13"/>
    </location>
</feature>
<evidence type="ECO:0000259" key="2">
    <source>
        <dbReference type="Pfam" id="PF05713"/>
    </source>
</evidence>
<name>A0ABN3DIY7_9ACTN</name>
<comment type="caution">
    <text evidence="3">The sequence shown here is derived from an EMBL/GenBank/DDBJ whole genome shotgun (WGS) entry which is preliminary data.</text>
</comment>
<proteinExistence type="predicted"/>
<dbReference type="EMBL" id="BAAATR010000003">
    <property type="protein sequence ID" value="GAA2232422.1"/>
    <property type="molecule type" value="Genomic_DNA"/>
</dbReference>
<feature type="region of interest" description="Disordered" evidence="1">
    <location>
        <begin position="1"/>
        <end position="82"/>
    </location>
</feature>
<gene>
    <name evidence="3" type="ORF">GCM10010430_11180</name>
</gene>
<organism evidence="3 4">
    <name type="scientific">Kitasatospora cystarginea</name>
    <dbReference type="NCBI Taxonomy" id="58350"/>
    <lineage>
        <taxon>Bacteria</taxon>
        <taxon>Bacillati</taxon>
        <taxon>Actinomycetota</taxon>
        <taxon>Actinomycetes</taxon>
        <taxon>Kitasatosporales</taxon>
        <taxon>Streptomycetaceae</taxon>
        <taxon>Kitasatospora</taxon>
    </lineage>
</organism>
<accession>A0ABN3DIY7</accession>
<evidence type="ECO:0000313" key="4">
    <source>
        <dbReference type="Proteomes" id="UP001500305"/>
    </source>
</evidence>
<dbReference type="Pfam" id="PF05713">
    <property type="entry name" value="MobC"/>
    <property type="match status" value="1"/>
</dbReference>
<evidence type="ECO:0000313" key="3">
    <source>
        <dbReference type="EMBL" id="GAA2232422.1"/>
    </source>
</evidence>
<feature type="domain" description="Bacterial mobilisation" evidence="2">
    <location>
        <begin position="191"/>
        <end position="231"/>
    </location>
</feature>